<sequence length="389" mass="44413">MNSLVLRKWMRNISHEMLLLLLLLPLVPVWCFLPLTGAAPSLTTEQLDMGVSSQGKKILSKWQVLSCDLQGQKSSKFVMCLCSNTADLNGVEEAVEFCLRSHPDRSGAVQIRTLGIIGFLPPLWYCSSSLKTFQSTYRMNASAGTLGRRYLILMFVGFGWMPCHITAHGKRNFKMLWQALLHHEGCFLLLLPVLQQHLLMTHSCQHHRCEPLRFLYGANCIMKTKKHSRQRLCLHRKNNISIHNDWLSRFGYLPPPDPVTGQLQTKEALTKAIKAMQKFGGLKETGVLDQATLGLMKTPRCSLPDVSDPNVTAGRRKRSLNTQNKWNKRHLSWRCEGRRNKPINDEMRGLNRCKIGQKESKVKRDEARKQDIGALEDWRNRSMSGNLQL</sequence>
<proteinExistence type="predicted"/>
<feature type="domain" description="Peptidoglycan binding-like" evidence="3">
    <location>
        <begin position="244"/>
        <end position="296"/>
    </location>
</feature>
<dbReference type="PANTHER" id="PTHR10201:SF330">
    <property type="entry name" value="MATRIX METALLOPROTEINASE-17"/>
    <property type="match status" value="1"/>
</dbReference>
<evidence type="ECO:0000313" key="5">
    <source>
        <dbReference type="Proteomes" id="UP000250572"/>
    </source>
</evidence>
<accession>A0A315VTP7</accession>
<name>A0A315VTP7_GAMAF</name>
<evidence type="ECO:0000256" key="2">
    <source>
        <dbReference type="SAM" id="SignalP"/>
    </source>
</evidence>
<dbReference type="EMBL" id="NHOQ01001156">
    <property type="protein sequence ID" value="PWA26569.1"/>
    <property type="molecule type" value="Genomic_DNA"/>
</dbReference>
<comment type="caution">
    <text evidence="4">The sequence shown here is derived from an EMBL/GenBank/DDBJ whole genome shotgun (WGS) entry which is preliminary data.</text>
</comment>
<dbReference type="InterPro" id="IPR024079">
    <property type="entry name" value="MetalloPept_cat_dom_sf"/>
</dbReference>
<dbReference type="InterPro" id="IPR036365">
    <property type="entry name" value="PGBD-like_sf"/>
</dbReference>
<keyword evidence="1" id="KW-0378">Hydrolase</keyword>
<organism evidence="4 5">
    <name type="scientific">Gambusia affinis</name>
    <name type="common">Western mosquitofish</name>
    <name type="synonym">Heterandria affinis</name>
    <dbReference type="NCBI Taxonomy" id="33528"/>
    <lineage>
        <taxon>Eukaryota</taxon>
        <taxon>Metazoa</taxon>
        <taxon>Chordata</taxon>
        <taxon>Craniata</taxon>
        <taxon>Vertebrata</taxon>
        <taxon>Euteleostomi</taxon>
        <taxon>Actinopterygii</taxon>
        <taxon>Neopterygii</taxon>
        <taxon>Teleostei</taxon>
        <taxon>Neoteleostei</taxon>
        <taxon>Acanthomorphata</taxon>
        <taxon>Ovalentaria</taxon>
        <taxon>Atherinomorphae</taxon>
        <taxon>Cyprinodontiformes</taxon>
        <taxon>Poeciliidae</taxon>
        <taxon>Poeciliinae</taxon>
        <taxon>Gambusia</taxon>
    </lineage>
</organism>
<dbReference type="SUPFAM" id="SSF47090">
    <property type="entry name" value="PGBD-like"/>
    <property type="match status" value="1"/>
</dbReference>
<reference evidence="4 5" key="1">
    <citation type="journal article" date="2018" name="G3 (Bethesda)">
        <title>A High-Quality Reference Genome for the Invasive Mosquitofish Gambusia affinis Using a Chicago Library.</title>
        <authorList>
            <person name="Hoffberg S.L."/>
            <person name="Troendle N.J."/>
            <person name="Glenn T.C."/>
            <person name="Mahmud O."/>
            <person name="Louha S."/>
            <person name="Chalopin D."/>
            <person name="Bennetzen J.L."/>
            <person name="Mauricio R."/>
        </authorList>
    </citation>
    <scope>NUCLEOTIDE SEQUENCE [LARGE SCALE GENOMIC DNA]</scope>
    <source>
        <strain evidence="4">NE01/NJP1002.9</strain>
        <tissue evidence="4">Muscle</tissue>
    </source>
</reference>
<dbReference type="GO" id="GO:0004222">
    <property type="term" value="F:metalloendopeptidase activity"/>
    <property type="evidence" value="ECO:0007669"/>
    <property type="project" value="TreeGrafter"/>
</dbReference>
<dbReference type="Proteomes" id="UP000250572">
    <property type="component" value="Unassembled WGS sequence"/>
</dbReference>
<keyword evidence="5" id="KW-1185">Reference proteome</keyword>
<dbReference type="GO" id="GO:0030198">
    <property type="term" value="P:extracellular matrix organization"/>
    <property type="evidence" value="ECO:0007669"/>
    <property type="project" value="TreeGrafter"/>
</dbReference>
<dbReference type="Pfam" id="PF01471">
    <property type="entry name" value="PG_binding_1"/>
    <property type="match status" value="1"/>
</dbReference>
<keyword evidence="2" id="KW-0732">Signal</keyword>
<evidence type="ECO:0000259" key="3">
    <source>
        <dbReference type="Pfam" id="PF01471"/>
    </source>
</evidence>
<dbReference type="GO" id="GO:0030574">
    <property type="term" value="P:collagen catabolic process"/>
    <property type="evidence" value="ECO:0007669"/>
    <property type="project" value="TreeGrafter"/>
</dbReference>
<keyword evidence="1" id="KW-0482">Metalloprotease</keyword>
<feature type="signal peptide" evidence="2">
    <location>
        <begin position="1"/>
        <end position="31"/>
    </location>
</feature>
<evidence type="ECO:0000313" key="4">
    <source>
        <dbReference type="EMBL" id="PWA26569.1"/>
    </source>
</evidence>
<dbReference type="AlphaFoldDB" id="A0A315VTP7"/>
<feature type="chain" id="PRO_5016280935" description="Peptidoglycan binding-like domain-containing protein" evidence="2">
    <location>
        <begin position="32"/>
        <end position="389"/>
    </location>
</feature>
<dbReference type="Gene3D" id="3.40.390.10">
    <property type="entry name" value="Collagenase (Catalytic Domain)"/>
    <property type="match status" value="1"/>
</dbReference>
<dbReference type="InterPro" id="IPR002477">
    <property type="entry name" value="Peptidoglycan-bd-like"/>
</dbReference>
<keyword evidence="1" id="KW-0645">Protease</keyword>
<dbReference type="GO" id="GO:0005615">
    <property type="term" value="C:extracellular space"/>
    <property type="evidence" value="ECO:0007669"/>
    <property type="project" value="TreeGrafter"/>
</dbReference>
<gene>
    <name evidence="4" type="ORF">CCH79_00000758</name>
</gene>
<evidence type="ECO:0000256" key="1">
    <source>
        <dbReference type="ARBA" id="ARBA00023049"/>
    </source>
</evidence>
<dbReference type="PANTHER" id="PTHR10201">
    <property type="entry name" value="MATRIX METALLOPROTEINASE"/>
    <property type="match status" value="1"/>
</dbReference>
<protein>
    <recommendedName>
        <fullName evidence="3">Peptidoglycan binding-like domain-containing protein</fullName>
    </recommendedName>
</protein>